<dbReference type="Pfam" id="PF00226">
    <property type="entry name" value="DnaJ"/>
    <property type="match status" value="1"/>
</dbReference>
<evidence type="ECO:0000256" key="1">
    <source>
        <dbReference type="ARBA" id="ARBA00022490"/>
    </source>
</evidence>
<keyword evidence="3" id="KW-0143">Chaperone</keyword>
<dbReference type="Pfam" id="PF01556">
    <property type="entry name" value="DnaJ_C"/>
    <property type="match status" value="1"/>
</dbReference>
<dbReference type="GO" id="GO:0042026">
    <property type="term" value="P:protein refolding"/>
    <property type="evidence" value="ECO:0007669"/>
    <property type="project" value="TreeGrafter"/>
</dbReference>
<dbReference type="PANTHER" id="PTHR43096:SF52">
    <property type="entry name" value="DNAJ HOMOLOG 1, MITOCHONDRIAL-RELATED"/>
    <property type="match status" value="1"/>
</dbReference>
<dbReference type="SMART" id="SM00271">
    <property type="entry name" value="DnaJ"/>
    <property type="match status" value="1"/>
</dbReference>
<dbReference type="EMBL" id="JADKBR010000017">
    <property type="protein sequence ID" value="MBK8891556.1"/>
    <property type="molecule type" value="Genomic_DNA"/>
</dbReference>
<evidence type="ECO:0000256" key="3">
    <source>
        <dbReference type="ARBA" id="ARBA00023186"/>
    </source>
</evidence>
<dbReference type="PANTHER" id="PTHR43096">
    <property type="entry name" value="DNAJ HOMOLOG 1, MITOCHONDRIAL-RELATED"/>
    <property type="match status" value="1"/>
</dbReference>
<dbReference type="InterPro" id="IPR001623">
    <property type="entry name" value="DnaJ_domain"/>
</dbReference>
<comment type="caution">
    <text evidence="5">The sequence shown here is derived from an EMBL/GenBank/DDBJ whole genome shotgun (WGS) entry which is preliminary data.</text>
</comment>
<dbReference type="InterPro" id="IPR018253">
    <property type="entry name" value="DnaJ_domain_CS"/>
</dbReference>
<organism evidence="5 6">
    <name type="scientific">Candidatus Dechloromonas phosphorivorans</name>
    <dbReference type="NCBI Taxonomy" id="2899244"/>
    <lineage>
        <taxon>Bacteria</taxon>
        <taxon>Pseudomonadati</taxon>
        <taxon>Pseudomonadota</taxon>
        <taxon>Betaproteobacteria</taxon>
        <taxon>Rhodocyclales</taxon>
        <taxon>Azonexaceae</taxon>
        <taxon>Dechloromonas</taxon>
    </lineage>
</organism>
<dbReference type="FunFam" id="2.60.260.20:FF:000008">
    <property type="entry name" value="Curved DNA-binding protein"/>
    <property type="match status" value="1"/>
</dbReference>
<sequence length="315" mass="34285">MEFKDYYQIMGVARDATQDEIKRAYRQLARKYHPDVSKDPAAEVRFKELGEAYAVLKDLEKRAAYDQLGSNWKAGQDFRPPPDWNAGFEFSGDGSQGAAAGDFSDFFESLYGRGFTGGGRARPDFHARGEDHHARVMIDLEDAYNGATRVITLRTPEVDAHGQVSLRAHQLNVTIPRGVRAGQHIRLAGQGAPGIGQGKAGDLYLEVGFNPHAHFRVEQRDVYLDLPLAPWEAALGATVTVPTPGAAVDLKIPPNSMAGGKLRLKGRGIPGTTPGDFYVVLQIALPAAGSEAEKAFYATMAEQFTSFKPRARLGA</sequence>
<dbReference type="Gene3D" id="2.60.260.20">
    <property type="entry name" value="Urease metallochaperone UreE, N-terminal domain"/>
    <property type="match status" value="2"/>
</dbReference>
<dbReference type="PROSITE" id="PS50076">
    <property type="entry name" value="DNAJ_2"/>
    <property type="match status" value="1"/>
</dbReference>
<proteinExistence type="predicted"/>
<evidence type="ECO:0000313" key="5">
    <source>
        <dbReference type="EMBL" id="MBK8891556.1"/>
    </source>
</evidence>
<dbReference type="GO" id="GO:0005737">
    <property type="term" value="C:cytoplasm"/>
    <property type="evidence" value="ECO:0007669"/>
    <property type="project" value="TreeGrafter"/>
</dbReference>
<feature type="domain" description="J" evidence="4">
    <location>
        <begin position="5"/>
        <end position="69"/>
    </location>
</feature>
<dbReference type="CDD" id="cd06257">
    <property type="entry name" value="DnaJ"/>
    <property type="match status" value="1"/>
</dbReference>
<name>A0A9D7LPU1_9RHOO</name>
<gene>
    <name evidence="5" type="ORF">IPN75_14855</name>
</gene>
<dbReference type="SUPFAM" id="SSF49493">
    <property type="entry name" value="HSP40/DnaJ peptide-binding domain"/>
    <property type="match status" value="2"/>
</dbReference>
<dbReference type="InterPro" id="IPR002939">
    <property type="entry name" value="DnaJ_C"/>
</dbReference>
<keyword evidence="1" id="KW-0963">Cytoplasm</keyword>
<dbReference type="InterPro" id="IPR036869">
    <property type="entry name" value="J_dom_sf"/>
</dbReference>
<protein>
    <submittedName>
        <fullName evidence="5">DnaJ domain-containing protein</fullName>
    </submittedName>
</protein>
<dbReference type="AlphaFoldDB" id="A0A9D7LPU1"/>
<evidence type="ECO:0000259" key="4">
    <source>
        <dbReference type="PROSITE" id="PS50076"/>
    </source>
</evidence>
<dbReference type="Gene3D" id="1.10.287.110">
    <property type="entry name" value="DnaJ domain"/>
    <property type="match status" value="1"/>
</dbReference>
<dbReference type="SUPFAM" id="SSF46565">
    <property type="entry name" value="Chaperone J-domain"/>
    <property type="match status" value="1"/>
</dbReference>
<dbReference type="GO" id="GO:0051082">
    <property type="term" value="F:unfolded protein binding"/>
    <property type="evidence" value="ECO:0007669"/>
    <property type="project" value="InterPro"/>
</dbReference>
<keyword evidence="2" id="KW-0238">DNA-binding</keyword>
<dbReference type="PRINTS" id="PR00625">
    <property type="entry name" value="JDOMAIN"/>
</dbReference>
<dbReference type="CDD" id="cd10747">
    <property type="entry name" value="DnaJ_C"/>
    <property type="match status" value="1"/>
</dbReference>
<accession>A0A9D7LPU1</accession>
<dbReference type="GO" id="GO:0003677">
    <property type="term" value="F:DNA binding"/>
    <property type="evidence" value="ECO:0007669"/>
    <property type="project" value="UniProtKB-KW"/>
</dbReference>
<evidence type="ECO:0000256" key="2">
    <source>
        <dbReference type="ARBA" id="ARBA00023125"/>
    </source>
</evidence>
<dbReference type="InterPro" id="IPR008971">
    <property type="entry name" value="HSP40/DnaJ_pept-bd"/>
</dbReference>
<reference evidence="5" key="1">
    <citation type="submission" date="2020-10" db="EMBL/GenBank/DDBJ databases">
        <title>Connecting structure to function with the recovery of over 1000 high-quality activated sludge metagenome-assembled genomes encoding full-length rRNA genes using long-read sequencing.</title>
        <authorList>
            <person name="Singleton C.M."/>
            <person name="Petriglieri F."/>
            <person name="Kristensen J.M."/>
            <person name="Kirkegaard R.H."/>
            <person name="Michaelsen T.Y."/>
            <person name="Andersen M.H."/>
            <person name="Karst S.M."/>
            <person name="Dueholm M.S."/>
            <person name="Nielsen P.H."/>
            <person name="Albertsen M."/>
        </authorList>
    </citation>
    <scope>NUCLEOTIDE SEQUENCE</scope>
    <source>
        <strain evidence="5">OdNE_18-Q3-R46-58_BAT3C.305</strain>
    </source>
</reference>
<dbReference type="Proteomes" id="UP000808146">
    <property type="component" value="Unassembled WGS sequence"/>
</dbReference>
<dbReference type="PROSITE" id="PS00636">
    <property type="entry name" value="DNAJ_1"/>
    <property type="match status" value="1"/>
</dbReference>
<evidence type="ECO:0000313" key="6">
    <source>
        <dbReference type="Proteomes" id="UP000808146"/>
    </source>
</evidence>